<dbReference type="InterPro" id="IPR000086">
    <property type="entry name" value="NUDIX_hydrolase_dom"/>
</dbReference>
<proteinExistence type="inferred from homology"/>
<dbReference type="CDD" id="cd03424">
    <property type="entry name" value="NUDIX_ADPRase_Nudt5_UGPPase_Nudt14"/>
    <property type="match status" value="1"/>
</dbReference>
<gene>
    <name evidence="5" type="ORF">ACFOZY_08255</name>
</gene>
<sequence length="184" mass="21402">MEKWQTIRTEYHYKTPFGNLRKDTCQLPDGQVIDGYYVHEYADWVNAIVLTKDGEMVFVEQYRHPANDLFLEIPAGKMEEGETPEEAIIREVREETGYLSEKKPICLGEFFVNPAVQTNKVISFLITEAEHLVEQQLDDTEVINVHLFQMDEVEGLIERKELSQLFSVSAYYLTKDHLKKAVVK</sequence>
<evidence type="ECO:0000256" key="2">
    <source>
        <dbReference type="ARBA" id="ARBA00022801"/>
    </source>
</evidence>
<dbReference type="PROSITE" id="PS51462">
    <property type="entry name" value="NUDIX"/>
    <property type="match status" value="1"/>
</dbReference>
<accession>A0ABV8X5J3</accession>
<dbReference type="EMBL" id="JBHSEC010000014">
    <property type="protein sequence ID" value="MFC4410414.1"/>
    <property type="molecule type" value="Genomic_DNA"/>
</dbReference>
<name>A0ABV8X5J3_9LACT</name>
<keyword evidence="6" id="KW-1185">Reference proteome</keyword>
<comment type="similarity">
    <text evidence="3">Belongs to the Nudix hydrolase family.</text>
</comment>
<protein>
    <submittedName>
        <fullName evidence="5">NUDIX hydrolase</fullName>
        <ecNumber evidence="5">3.6.-.-</ecNumber>
    </submittedName>
</protein>
<evidence type="ECO:0000259" key="4">
    <source>
        <dbReference type="PROSITE" id="PS51462"/>
    </source>
</evidence>
<reference evidence="6" key="1">
    <citation type="journal article" date="2019" name="Int. J. Syst. Evol. Microbiol.">
        <title>The Global Catalogue of Microorganisms (GCM) 10K type strain sequencing project: providing services to taxonomists for standard genome sequencing and annotation.</title>
        <authorList>
            <consortium name="The Broad Institute Genomics Platform"/>
            <consortium name="The Broad Institute Genome Sequencing Center for Infectious Disease"/>
            <person name="Wu L."/>
            <person name="Ma J."/>
        </authorList>
    </citation>
    <scope>NUCLEOTIDE SEQUENCE [LARGE SCALE GENOMIC DNA]</scope>
    <source>
        <strain evidence="6">CCUG 59778</strain>
    </source>
</reference>
<organism evidence="5 6">
    <name type="scientific">Chungangia koreensis</name>
    <dbReference type="NCBI Taxonomy" id="752657"/>
    <lineage>
        <taxon>Bacteria</taxon>
        <taxon>Bacillati</taxon>
        <taxon>Bacillota</taxon>
        <taxon>Bacilli</taxon>
        <taxon>Lactobacillales</taxon>
        <taxon>Chungangia</taxon>
    </lineage>
</organism>
<dbReference type="RefSeq" id="WP_378154225.1">
    <property type="nucleotide sequence ID" value="NZ_JBHSEC010000014.1"/>
</dbReference>
<dbReference type="PRINTS" id="PR00502">
    <property type="entry name" value="NUDIXFAMILY"/>
</dbReference>
<dbReference type="InterPro" id="IPR015797">
    <property type="entry name" value="NUDIX_hydrolase-like_dom_sf"/>
</dbReference>
<dbReference type="EC" id="3.6.-.-" evidence="5"/>
<dbReference type="Gene3D" id="3.90.79.10">
    <property type="entry name" value="Nucleoside Triphosphate Pyrophosphohydrolase"/>
    <property type="match status" value="1"/>
</dbReference>
<feature type="domain" description="Nudix hydrolase" evidence="4">
    <location>
        <begin position="40"/>
        <end position="172"/>
    </location>
</feature>
<dbReference type="PANTHER" id="PTHR11839:SF18">
    <property type="entry name" value="NUDIX HYDROLASE DOMAIN-CONTAINING PROTEIN"/>
    <property type="match status" value="1"/>
</dbReference>
<dbReference type="GO" id="GO:0016787">
    <property type="term" value="F:hydrolase activity"/>
    <property type="evidence" value="ECO:0007669"/>
    <property type="project" value="UniProtKB-KW"/>
</dbReference>
<dbReference type="Pfam" id="PF00293">
    <property type="entry name" value="NUDIX"/>
    <property type="match status" value="1"/>
</dbReference>
<evidence type="ECO:0000313" key="6">
    <source>
        <dbReference type="Proteomes" id="UP001595817"/>
    </source>
</evidence>
<dbReference type="InterPro" id="IPR020476">
    <property type="entry name" value="Nudix_hydrolase"/>
</dbReference>
<comment type="caution">
    <text evidence="5">The sequence shown here is derived from an EMBL/GenBank/DDBJ whole genome shotgun (WGS) entry which is preliminary data.</text>
</comment>
<evidence type="ECO:0000313" key="5">
    <source>
        <dbReference type="EMBL" id="MFC4410414.1"/>
    </source>
</evidence>
<comment type="cofactor">
    <cofactor evidence="1">
        <name>Mg(2+)</name>
        <dbReference type="ChEBI" id="CHEBI:18420"/>
    </cofactor>
</comment>
<dbReference type="Proteomes" id="UP001595817">
    <property type="component" value="Unassembled WGS sequence"/>
</dbReference>
<dbReference type="SUPFAM" id="SSF55811">
    <property type="entry name" value="Nudix"/>
    <property type="match status" value="1"/>
</dbReference>
<dbReference type="InterPro" id="IPR020084">
    <property type="entry name" value="NUDIX_hydrolase_CS"/>
</dbReference>
<keyword evidence="2 3" id="KW-0378">Hydrolase</keyword>
<evidence type="ECO:0000256" key="3">
    <source>
        <dbReference type="RuleBase" id="RU003476"/>
    </source>
</evidence>
<evidence type="ECO:0000256" key="1">
    <source>
        <dbReference type="ARBA" id="ARBA00001946"/>
    </source>
</evidence>
<dbReference type="PROSITE" id="PS00893">
    <property type="entry name" value="NUDIX_BOX"/>
    <property type="match status" value="1"/>
</dbReference>
<dbReference type="PANTHER" id="PTHR11839">
    <property type="entry name" value="UDP/ADP-SUGAR PYROPHOSPHATASE"/>
    <property type="match status" value="1"/>
</dbReference>